<comment type="function">
    <text evidence="2">Binds to DNA and alters its conformation. May be involved in regulation of gene expression, nucleoid organization and DNA protection.</text>
</comment>
<sequence length="114" mass="12481">MKGMGDLMQQAQKMQADMQEKMQKVQQELNDLRVCGEAGAGMVKVTMSGRHDVTAVEIDPSLMSEDREILEDLLAAAVNDAVRRAEEKAQALQKEQLGGLAGGMNLPEGFKFPF</sequence>
<dbReference type="Pfam" id="PF02575">
    <property type="entry name" value="YbaB_DNA_bd"/>
    <property type="match status" value="1"/>
</dbReference>
<reference evidence="5" key="1">
    <citation type="journal article" date="2019" name="Int. J. Syst. Evol. Microbiol.">
        <title>The Global Catalogue of Microorganisms (GCM) 10K type strain sequencing project: providing services to taxonomists for standard genome sequencing and annotation.</title>
        <authorList>
            <consortium name="The Broad Institute Genomics Platform"/>
            <consortium name="The Broad Institute Genome Sequencing Center for Infectious Disease"/>
            <person name="Wu L."/>
            <person name="Ma J."/>
        </authorList>
    </citation>
    <scope>NUCLEOTIDE SEQUENCE [LARGE SCALE GENOMIC DNA]</scope>
    <source>
        <strain evidence="5">KCTC 12848</strain>
    </source>
</reference>
<evidence type="ECO:0000256" key="1">
    <source>
        <dbReference type="ARBA" id="ARBA00023125"/>
    </source>
</evidence>
<keyword evidence="2" id="KW-0963">Cytoplasm</keyword>
<dbReference type="InterPro" id="IPR036894">
    <property type="entry name" value="YbaB-like_sf"/>
</dbReference>
<dbReference type="RefSeq" id="WP_265719993.1">
    <property type="nucleotide sequence ID" value="NZ_JAPIVK010000001.1"/>
</dbReference>
<evidence type="ECO:0000256" key="2">
    <source>
        <dbReference type="HAMAP-Rule" id="MF_00274"/>
    </source>
</evidence>
<dbReference type="InterPro" id="IPR004401">
    <property type="entry name" value="YbaB/EbfC"/>
</dbReference>
<dbReference type="NCBIfam" id="TIGR00103">
    <property type="entry name" value="DNA_YbaB_EbfC"/>
    <property type="match status" value="1"/>
</dbReference>
<name>A0ABW5EDH8_9GAMM</name>
<proteinExistence type="inferred from homology"/>
<comment type="subunit">
    <text evidence="2">Homodimer.</text>
</comment>
<gene>
    <name evidence="4" type="ORF">ACFSKX_06320</name>
</gene>
<dbReference type="PANTHER" id="PTHR33449">
    <property type="entry name" value="NUCLEOID-ASSOCIATED PROTEIN YBAB"/>
    <property type="match status" value="1"/>
</dbReference>
<dbReference type="EMBL" id="JBHUJD010000006">
    <property type="protein sequence ID" value="MFD2310030.1"/>
    <property type="molecule type" value="Genomic_DNA"/>
</dbReference>
<keyword evidence="5" id="KW-1185">Reference proteome</keyword>
<dbReference type="HAMAP" id="MF_00274">
    <property type="entry name" value="DNA_YbaB_EbfC"/>
    <property type="match status" value="1"/>
</dbReference>
<dbReference type="Gene3D" id="3.30.1310.10">
    <property type="entry name" value="Nucleoid-associated protein YbaB-like domain"/>
    <property type="match status" value="1"/>
</dbReference>
<dbReference type="Proteomes" id="UP001597425">
    <property type="component" value="Unassembled WGS sequence"/>
</dbReference>
<comment type="subcellular location">
    <subcellularLocation>
        <location evidence="2">Cytoplasm</location>
        <location evidence="2">Nucleoid</location>
    </subcellularLocation>
</comment>
<keyword evidence="1 2" id="KW-0238">DNA-binding</keyword>
<comment type="caution">
    <text evidence="4">The sequence shown here is derived from an EMBL/GenBank/DDBJ whole genome shotgun (WGS) entry which is preliminary data.</text>
</comment>
<comment type="similarity">
    <text evidence="2">Belongs to the YbaB/EbfC family.</text>
</comment>
<organism evidence="4 5">
    <name type="scientific">Microbulbifer halophilus</name>
    <dbReference type="NCBI Taxonomy" id="453963"/>
    <lineage>
        <taxon>Bacteria</taxon>
        <taxon>Pseudomonadati</taxon>
        <taxon>Pseudomonadota</taxon>
        <taxon>Gammaproteobacteria</taxon>
        <taxon>Cellvibrionales</taxon>
        <taxon>Microbulbiferaceae</taxon>
        <taxon>Microbulbifer</taxon>
    </lineage>
</organism>
<dbReference type="SUPFAM" id="SSF82607">
    <property type="entry name" value="YbaB-like"/>
    <property type="match status" value="1"/>
</dbReference>
<dbReference type="PANTHER" id="PTHR33449:SF1">
    <property type="entry name" value="NUCLEOID-ASSOCIATED PROTEIN YBAB"/>
    <property type="match status" value="1"/>
</dbReference>
<evidence type="ECO:0000256" key="3">
    <source>
        <dbReference type="SAM" id="MobiDB-lite"/>
    </source>
</evidence>
<protein>
    <recommendedName>
        <fullName evidence="2">Nucleoid-associated protein ACFSKX_06320</fullName>
    </recommendedName>
</protein>
<feature type="region of interest" description="Disordered" evidence="3">
    <location>
        <begin position="1"/>
        <end position="23"/>
    </location>
</feature>
<feature type="compositionally biased region" description="Low complexity" evidence="3">
    <location>
        <begin position="8"/>
        <end position="17"/>
    </location>
</feature>
<evidence type="ECO:0000313" key="4">
    <source>
        <dbReference type="EMBL" id="MFD2310030.1"/>
    </source>
</evidence>
<dbReference type="PIRSF" id="PIRSF004555">
    <property type="entry name" value="UCP004555"/>
    <property type="match status" value="1"/>
</dbReference>
<evidence type="ECO:0000313" key="5">
    <source>
        <dbReference type="Proteomes" id="UP001597425"/>
    </source>
</evidence>
<accession>A0ABW5EDH8</accession>